<dbReference type="FunFam" id="3.30.300.30:FF:000019">
    <property type="entry name" value="Phenylacetate-coenzyme A ligase"/>
    <property type="match status" value="1"/>
</dbReference>
<comment type="subunit">
    <text evidence="2">Monomer.</text>
</comment>
<organism evidence="7">
    <name type="scientific">anaerobic digester metagenome</name>
    <dbReference type="NCBI Taxonomy" id="1263854"/>
    <lineage>
        <taxon>unclassified sequences</taxon>
        <taxon>metagenomes</taxon>
        <taxon>ecological metagenomes</taxon>
    </lineage>
</organism>
<dbReference type="PANTHER" id="PTHR43439">
    <property type="entry name" value="PHENYLACETATE-COENZYME A LIGASE"/>
    <property type="match status" value="1"/>
</dbReference>
<evidence type="ECO:0000313" key="7">
    <source>
        <dbReference type="EMBL" id="VFU19505.1"/>
    </source>
</evidence>
<dbReference type="EMBL" id="CAADRN010000385">
    <property type="protein sequence ID" value="VFU19505.1"/>
    <property type="molecule type" value="Genomic_DNA"/>
</dbReference>
<dbReference type="InterPro" id="IPR011880">
    <property type="entry name" value="PA_CoA_ligase"/>
</dbReference>
<accession>A0A485M8D9</accession>
<dbReference type="FunFam" id="3.40.50.12780:FF:000016">
    <property type="entry name" value="Phenylacetate-coenzyme A ligase"/>
    <property type="match status" value="1"/>
</dbReference>
<proteinExistence type="predicted"/>
<evidence type="ECO:0000256" key="4">
    <source>
        <dbReference type="ARBA" id="ARBA00022741"/>
    </source>
</evidence>
<dbReference type="PANTHER" id="PTHR43439:SF1">
    <property type="entry name" value="PHENYLACETATE-COENZYME A LIGASE"/>
    <property type="match status" value="1"/>
</dbReference>
<keyword evidence="3 7" id="KW-0436">Ligase</keyword>
<dbReference type="InterPro" id="IPR045851">
    <property type="entry name" value="AMP-bd_C_sf"/>
</dbReference>
<dbReference type="InterPro" id="IPR028154">
    <property type="entry name" value="AMP-dep_Lig_C"/>
</dbReference>
<dbReference type="Pfam" id="PF14535">
    <property type="entry name" value="AMP-binding_C_2"/>
    <property type="match status" value="1"/>
</dbReference>
<evidence type="ECO:0000256" key="2">
    <source>
        <dbReference type="ARBA" id="ARBA00011245"/>
    </source>
</evidence>
<dbReference type="Pfam" id="PF00501">
    <property type="entry name" value="AMP-binding"/>
    <property type="match status" value="1"/>
</dbReference>
<dbReference type="GO" id="GO:0000166">
    <property type="term" value="F:nucleotide binding"/>
    <property type="evidence" value="ECO:0007669"/>
    <property type="project" value="UniProtKB-KW"/>
</dbReference>
<reference evidence="7" key="1">
    <citation type="submission" date="2019-03" db="EMBL/GenBank/DDBJ databases">
        <authorList>
            <person name="Hao L."/>
        </authorList>
    </citation>
    <scope>NUCLEOTIDE SEQUENCE</scope>
</reference>
<evidence type="ECO:0000256" key="3">
    <source>
        <dbReference type="ARBA" id="ARBA00022598"/>
    </source>
</evidence>
<dbReference type="InterPro" id="IPR051414">
    <property type="entry name" value="Adenylate-forming_Reductase"/>
</dbReference>
<protein>
    <submittedName>
        <fullName evidence="7">Phenylacetyl-CoA ligase</fullName>
        <ecNumber evidence="7">6.2.1.30</ecNumber>
    </submittedName>
</protein>
<keyword evidence="4" id="KW-0547">Nucleotide-binding</keyword>
<dbReference type="AlphaFoldDB" id="A0A485M8D9"/>
<evidence type="ECO:0000259" key="6">
    <source>
        <dbReference type="Pfam" id="PF14535"/>
    </source>
</evidence>
<feature type="domain" description="AMP-dependent ligase C-terminal" evidence="6">
    <location>
        <begin position="345"/>
        <end position="441"/>
    </location>
</feature>
<gene>
    <name evidence="7" type="primary">paaK</name>
    <name evidence="7" type="ORF">SCFA_810002</name>
</gene>
<evidence type="ECO:0000256" key="1">
    <source>
        <dbReference type="ARBA" id="ARBA00005211"/>
    </source>
</evidence>
<feature type="domain" description="AMP-dependent synthetase/ligase" evidence="5">
    <location>
        <begin position="91"/>
        <end position="295"/>
    </location>
</feature>
<evidence type="ECO:0000259" key="5">
    <source>
        <dbReference type="Pfam" id="PF00501"/>
    </source>
</evidence>
<dbReference type="InterPro" id="IPR042099">
    <property type="entry name" value="ANL_N_sf"/>
</dbReference>
<dbReference type="Gene3D" id="3.40.50.12780">
    <property type="entry name" value="N-terminal domain of ligase-like"/>
    <property type="match status" value="1"/>
</dbReference>
<dbReference type="GO" id="GO:0010124">
    <property type="term" value="P:phenylacetate catabolic process"/>
    <property type="evidence" value="ECO:0007669"/>
    <property type="project" value="InterPro"/>
</dbReference>
<dbReference type="Gene3D" id="3.30.300.30">
    <property type="match status" value="1"/>
</dbReference>
<comment type="pathway">
    <text evidence="1">Aromatic compound metabolism.</text>
</comment>
<dbReference type="SUPFAM" id="SSF56801">
    <property type="entry name" value="Acetyl-CoA synthetase-like"/>
    <property type="match status" value="1"/>
</dbReference>
<name>A0A485M8D9_9ZZZZ</name>
<sequence>MFMNISGDARISYWDREIETMSREGLENLQSQRLRETVRRVYERVPFYRQAFKDKGIEPGDIKSLADLSKLPFTVKQDLRDNYPYGLFAAPMSDIVRIHASSGTTGKPSVVGYTRQDIENWAEMVARALVMAGGTKHDVVHVAYGYGLFTGGLGLHYGVERLGASVVPVSGGNTDRQLMLLQDFGATMIACTPSYALYLAEEGQAAGIDFKKHPLRIGIFGAEPWTENMRAQLEEKLSITALDIYGLSEVMGPGVSMECPAKCGSHIFEDHFIAEIIDPDTGETLPYGQQGELVLTTIQKEGIPVIRYRTRDISTLHPEKCACGRTHIRMKRVAGRSDDMLIIRGVNVFPSQVESVLLEFGETEPHYLLVVDRKGELDNLEVWVELSEQMFSDKIKQIENLEARIRNKILSVLQINVKIKFVEPRTIPRSEGKARRVMDRREL</sequence>
<dbReference type="InterPro" id="IPR000873">
    <property type="entry name" value="AMP-dep_synth/lig_dom"/>
</dbReference>
<dbReference type="CDD" id="cd05913">
    <property type="entry name" value="PaaK"/>
    <property type="match status" value="1"/>
</dbReference>
<dbReference type="EC" id="6.2.1.30" evidence="7"/>
<dbReference type="PIRSF" id="PIRSF006444">
    <property type="entry name" value="PaaK"/>
    <property type="match status" value="1"/>
</dbReference>
<dbReference type="GO" id="GO:0047475">
    <property type="term" value="F:phenylacetate-CoA ligase activity"/>
    <property type="evidence" value="ECO:0007669"/>
    <property type="project" value="UniProtKB-EC"/>
</dbReference>